<evidence type="ECO:0000256" key="1">
    <source>
        <dbReference type="SAM" id="MobiDB-lite"/>
    </source>
</evidence>
<organism evidence="2 3">
    <name type="scientific">Oesophagostomum dentatum</name>
    <name type="common">Nodular worm</name>
    <dbReference type="NCBI Taxonomy" id="61180"/>
    <lineage>
        <taxon>Eukaryota</taxon>
        <taxon>Metazoa</taxon>
        <taxon>Ecdysozoa</taxon>
        <taxon>Nematoda</taxon>
        <taxon>Chromadorea</taxon>
        <taxon>Rhabditida</taxon>
        <taxon>Rhabditina</taxon>
        <taxon>Rhabditomorpha</taxon>
        <taxon>Strongyloidea</taxon>
        <taxon>Strongylidae</taxon>
        <taxon>Oesophagostomum</taxon>
    </lineage>
</organism>
<reference evidence="2 3" key="1">
    <citation type="submission" date="2014-03" db="EMBL/GenBank/DDBJ databases">
        <title>Draft genome of the hookworm Oesophagostomum dentatum.</title>
        <authorList>
            <person name="Mitreva M."/>
        </authorList>
    </citation>
    <scope>NUCLEOTIDE SEQUENCE [LARGE SCALE GENOMIC DNA]</scope>
    <source>
        <strain evidence="2 3">OD-Hann</strain>
    </source>
</reference>
<feature type="compositionally biased region" description="Basic and acidic residues" evidence="1">
    <location>
        <begin position="44"/>
        <end position="54"/>
    </location>
</feature>
<feature type="compositionally biased region" description="Basic and acidic residues" evidence="1">
    <location>
        <begin position="1"/>
        <end position="26"/>
    </location>
</feature>
<evidence type="ECO:0000313" key="3">
    <source>
        <dbReference type="Proteomes" id="UP000053660"/>
    </source>
</evidence>
<feature type="region of interest" description="Disordered" evidence="1">
    <location>
        <begin position="1"/>
        <end position="97"/>
    </location>
</feature>
<dbReference type="EMBL" id="KN551552">
    <property type="protein sequence ID" value="KHJ92122.1"/>
    <property type="molecule type" value="Genomic_DNA"/>
</dbReference>
<proteinExistence type="predicted"/>
<gene>
    <name evidence="2" type="ORF">OESDEN_07998</name>
</gene>
<evidence type="ECO:0000313" key="2">
    <source>
        <dbReference type="EMBL" id="KHJ92122.1"/>
    </source>
</evidence>
<protein>
    <submittedName>
        <fullName evidence="2">Uncharacterized protein</fullName>
    </submittedName>
</protein>
<sequence length="97" mass="10853">MERKTEPVKLASKEETEEETPLKEPDAANLSPIFISRRARNQRRILDGGSKADYKSLSSTEKTRASKESVLTSLSEDTPGTDYPSIQPPKISTDHMF</sequence>
<accession>A0A0B1T8M3</accession>
<dbReference type="AlphaFoldDB" id="A0A0B1T8M3"/>
<dbReference type="Proteomes" id="UP000053660">
    <property type="component" value="Unassembled WGS sequence"/>
</dbReference>
<name>A0A0B1T8M3_OESDE</name>
<keyword evidence="3" id="KW-1185">Reference proteome</keyword>
<feature type="compositionally biased region" description="Polar residues" evidence="1">
    <location>
        <begin position="69"/>
        <end position="78"/>
    </location>
</feature>